<dbReference type="InterPro" id="IPR011994">
    <property type="entry name" value="Cytidylate_kinase_dom"/>
</dbReference>
<gene>
    <name evidence="11" type="ORF">GWP43_02285</name>
</gene>
<evidence type="ECO:0000256" key="3">
    <source>
        <dbReference type="ARBA" id="ARBA00012906"/>
    </source>
</evidence>
<dbReference type="AlphaFoldDB" id="A0A6P1Y6F5"/>
<evidence type="ECO:0000313" key="12">
    <source>
        <dbReference type="Proteomes" id="UP000464374"/>
    </source>
</evidence>
<keyword evidence="7" id="KW-0418">Kinase</keyword>
<protein>
    <recommendedName>
        <fullName evidence="3">(d)CMP kinase</fullName>
        <ecNumber evidence="3">2.7.4.25</ecNumber>
    </recommendedName>
</protein>
<dbReference type="GO" id="GO:0005737">
    <property type="term" value="C:cytoplasm"/>
    <property type="evidence" value="ECO:0007669"/>
    <property type="project" value="UniProtKB-SubCell"/>
</dbReference>
<dbReference type="NCBIfam" id="TIGR02173">
    <property type="entry name" value="cyt_kin_arch"/>
    <property type="match status" value="1"/>
</dbReference>
<comment type="similarity">
    <text evidence="2">Belongs to the cytidylate kinase family. Type 2 subfamily.</text>
</comment>
<keyword evidence="5" id="KW-0808">Transferase</keyword>
<accession>A0A6P1Y6F5</accession>
<evidence type="ECO:0000256" key="2">
    <source>
        <dbReference type="ARBA" id="ARBA00011005"/>
    </source>
</evidence>
<dbReference type="RefSeq" id="WP_162664716.1">
    <property type="nucleotide sequence ID" value="NZ_CP048020.1"/>
</dbReference>
<dbReference type="EMBL" id="CP048020">
    <property type="protein sequence ID" value="QHX44452.1"/>
    <property type="molecule type" value="Genomic_DNA"/>
</dbReference>
<evidence type="ECO:0000256" key="5">
    <source>
        <dbReference type="ARBA" id="ARBA00022679"/>
    </source>
</evidence>
<evidence type="ECO:0000256" key="4">
    <source>
        <dbReference type="ARBA" id="ARBA00022490"/>
    </source>
</evidence>
<dbReference type="GO" id="GO:0036431">
    <property type="term" value="F:dCMP kinase activity"/>
    <property type="evidence" value="ECO:0007669"/>
    <property type="project" value="InterPro"/>
</dbReference>
<dbReference type="InterPro" id="IPR027417">
    <property type="entry name" value="P-loop_NTPase"/>
</dbReference>
<keyword evidence="6" id="KW-0547">Nucleotide-binding</keyword>
<evidence type="ECO:0000256" key="1">
    <source>
        <dbReference type="ARBA" id="ARBA00004496"/>
    </source>
</evidence>
<dbReference type="EC" id="2.7.4.25" evidence="3"/>
<evidence type="ECO:0000256" key="6">
    <source>
        <dbReference type="ARBA" id="ARBA00022741"/>
    </source>
</evidence>
<comment type="catalytic activity">
    <reaction evidence="9">
        <text>dCMP + ATP = dCDP + ADP</text>
        <dbReference type="Rhea" id="RHEA:25094"/>
        <dbReference type="ChEBI" id="CHEBI:30616"/>
        <dbReference type="ChEBI" id="CHEBI:57566"/>
        <dbReference type="ChEBI" id="CHEBI:58593"/>
        <dbReference type="ChEBI" id="CHEBI:456216"/>
        <dbReference type="EC" id="2.7.4.25"/>
    </reaction>
</comment>
<dbReference type="CDD" id="cd02020">
    <property type="entry name" value="CMPK"/>
    <property type="match status" value="1"/>
</dbReference>
<evidence type="ECO:0000256" key="9">
    <source>
        <dbReference type="ARBA" id="ARBA00047615"/>
    </source>
</evidence>
<dbReference type="GO" id="GO:0006139">
    <property type="term" value="P:nucleobase-containing compound metabolic process"/>
    <property type="evidence" value="ECO:0007669"/>
    <property type="project" value="InterPro"/>
</dbReference>
<name>A0A6P1Y6F5_9SPIR</name>
<dbReference type="Pfam" id="PF13189">
    <property type="entry name" value="Cytidylate_kin2"/>
    <property type="match status" value="1"/>
</dbReference>
<keyword evidence="8" id="KW-0067">ATP-binding</keyword>
<proteinExistence type="inferred from homology"/>
<dbReference type="Proteomes" id="UP000464374">
    <property type="component" value="Chromosome"/>
</dbReference>
<evidence type="ECO:0000313" key="11">
    <source>
        <dbReference type="EMBL" id="QHX44452.1"/>
    </source>
</evidence>
<evidence type="ECO:0000256" key="7">
    <source>
        <dbReference type="ARBA" id="ARBA00022777"/>
    </source>
</evidence>
<sequence length="191" mass="21696">MKNDYAIPAKKELRIAISGASGCGNTTVSTLLADTLGIPCINYTFRSLAKELDMPLKQVIEQAKTDFSFDRIVDNRQVEQALKSSCVLGSRLAIWMLKEADLKVYLYASEEVRAERIFQREGGSLEHIKEFTAMRDSDDTRRYKELYNIDNTDYAFADMLIDTERYTPDLIVGLIIDELLRRSLIVPKADA</sequence>
<dbReference type="KEGG" id="trz:GWP43_02285"/>
<comment type="subcellular location">
    <subcellularLocation>
        <location evidence="1">Cytoplasm</location>
    </subcellularLocation>
</comment>
<dbReference type="Gene3D" id="3.40.50.300">
    <property type="entry name" value="P-loop containing nucleotide triphosphate hydrolases"/>
    <property type="match status" value="1"/>
</dbReference>
<evidence type="ECO:0000256" key="10">
    <source>
        <dbReference type="ARBA" id="ARBA00048478"/>
    </source>
</evidence>
<dbReference type="SUPFAM" id="SSF52540">
    <property type="entry name" value="P-loop containing nucleoside triphosphate hydrolases"/>
    <property type="match status" value="1"/>
</dbReference>
<keyword evidence="4" id="KW-0963">Cytoplasm</keyword>
<dbReference type="InterPro" id="IPR011892">
    <property type="entry name" value="Cyt_kin_arch"/>
</dbReference>
<comment type="catalytic activity">
    <reaction evidence="10">
        <text>CMP + ATP = CDP + ADP</text>
        <dbReference type="Rhea" id="RHEA:11600"/>
        <dbReference type="ChEBI" id="CHEBI:30616"/>
        <dbReference type="ChEBI" id="CHEBI:58069"/>
        <dbReference type="ChEBI" id="CHEBI:60377"/>
        <dbReference type="ChEBI" id="CHEBI:456216"/>
        <dbReference type="EC" id="2.7.4.25"/>
    </reaction>
</comment>
<dbReference type="GO" id="GO:0005524">
    <property type="term" value="F:ATP binding"/>
    <property type="evidence" value="ECO:0007669"/>
    <property type="project" value="UniProtKB-KW"/>
</dbReference>
<organism evidence="11 12">
    <name type="scientific">Treponema vincentii</name>
    <dbReference type="NCBI Taxonomy" id="69710"/>
    <lineage>
        <taxon>Bacteria</taxon>
        <taxon>Pseudomonadati</taxon>
        <taxon>Spirochaetota</taxon>
        <taxon>Spirochaetia</taxon>
        <taxon>Spirochaetales</taxon>
        <taxon>Treponemataceae</taxon>
        <taxon>Treponema</taxon>
    </lineage>
</organism>
<reference evidence="11 12" key="1">
    <citation type="submission" date="2020-01" db="EMBL/GenBank/DDBJ databases">
        <title>Complete genome sequence of a human oral phylogroup 1 Treponema sp. strain ATCC 700766, originally isolated from periodontitis dental plaque.</title>
        <authorList>
            <person name="Chan Y."/>
            <person name="Huo Y.-B."/>
            <person name="Yu X.-L."/>
            <person name="Zeng H."/>
            <person name="Leung W.-K."/>
            <person name="Watt R.M."/>
        </authorList>
    </citation>
    <scope>NUCLEOTIDE SEQUENCE [LARGE SCALE GENOMIC DNA]</scope>
    <source>
        <strain evidence="11 12">OMZ 804</strain>
    </source>
</reference>
<evidence type="ECO:0000256" key="8">
    <source>
        <dbReference type="ARBA" id="ARBA00022840"/>
    </source>
</evidence>